<dbReference type="Proteomes" id="UP001601444">
    <property type="component" value="Unassembled WGS sequence"/>
</dbReference>
<dbReference type="Gene3D" id="3.40.47.10">
    <property type="match status" value="1"/>
</dbReference>
<proteinExistence type="predicted"/>
<keyword evidence="2" id="KW-1185">Reference proteome</keyword>
<sequence length="295" mass="29816">MSATVVMSSAASVDPGPGSIEHAARAARACLERAGVGPADVDVLINVGVYRDGNVVEPSNAALIQREIGMHLDYESGSSRPGFSLDLRNGARGVLDAVQAAGALIANGTAERVLVVGSDAHPGGDDDRFPFATAGGALLLGRGVDGGSGFGRVYLAPVGSAPQAAPGVRGHLELAAMGREGARSITIDVAPDFAERAIEAAERAVRTYLAAEADLDPAATIVLTNNPVPGLAEGLAAGFGFRGHHQAATGGRQAVSAGLILALDEYRATPGQDLLLVATGAGPNAGCVRYRVPTR</sequence>
<organism evidence="1 2">
    <name type="scientific">Nocardia thailandica</name>
    <dbReference type="NCBI Taxonomy" id="257275"/>
    <lineage>
        <taxon>Bacteria</taxon>
        <taxon>Bacillati</taxon>
        <taxon>Actinomycetota</taxon>
        <taxon>Actinomycetes</taxon>
        <taxon>Mycobacteriales</taxon>
        <taxon>Nocardiaceae</taxon>
        <taxon>Nocardia</taxon>
    </lineage>
</organism>
<comment type="caution">
    <text evidence="1">The sequence shown here is derived from an EMBL/GenBank/DDBJ whole genome shotgun (WGS) entry which is preliminary data.</text>
</comment>
<reference evidence="1 2" key="1">
    <citation type="submission" date="2024-10" db="EMBL/GenBank/DDBJ databases">
        <title>The Natural Products Discovery Center: Release of the First 8490 Sequenced Strains for Exploring Actinobacteria Biosynthetic Diversity.</title>
        <authorList>
            <person name="Kalkreuter E."/>
            <person name="Kautsar S.A."/>
            <person name="Yang D."/>
            <person name="Bader C.D."/>
            <person name="Teijaro C.N."/>
            <person name="Fluegel L."/>
            <person name="Davis C.M."/>
            <person name="Simpson J.R."/>
            <person name="Lauterbach L."/>
            <person name="Steele A.D."/>
            <person name="Gui C."/>
            <person name="Meng S."/>
            <person name="Li G."/>
            <person name="Viehrig K."/>
            <person name="Ye F."/>
            <person name="Su P."/>
            <person name="Kiefer A.F."/>
            <person name="Nichols A."/>
            <person name="Cepeda A.J."/>
            <person name="Yan W."/>
            <person name="Fan B."/>
            <person name="Jiang Y."/>
            <person name="Adhikari A."/>
            <person name="Zheng C.-J."/>
            <person name="Schuster L."/>
            <person name="Cowan T.M."/>
            <person name="Smanski M.J."/>
            <person name="Chevrette M.G."/>
            <person name="De Carvalho L.P.S."/>
            <person name="Shen B."/>
        </authorList>
    </citation>
    <scope>NUCLEOTIDE SEQUENCE [LARGE SCALE GENOMIC DNA]</scope>
    <source>
        <strain evidence="1 2">NPDC004045</strain>
    </source>
</reference>
<dbReference type="PANTHER" id="PTHR34069:SF2">
    <property type="entry name" value="BETA-KETOACYL-[ACYL-CARRIER-PROTEIN] SYNTHASE III"/>
    <property type="match status" value="1"/>
</dbReference>
<evidence type="ECO:0000313" key="1">
    <source>
        <dbReference type="EMBL" id="MFF0545900.1"/>
    </source>
</evidence>
<dbReference type="RefSeq" id="WP_083885112.1">
    <property type="nucleotide sequence ID" value="NZ_JBIAMX010000017.1"/>
</dbReference>
<protein>
    <recommendedName>
        <fullName evidence="3">Beta-ketoacyl-[acyl-carrier-protein] synthase III N-terminal domain-containing protein</fullName>
    </recommendedName>
</protein>
<gene>
    <name evidence="1" type="ORF">ACFYTF_23970</name>
</gene>
<dbReference type="EMBL" id="JBIAMX010000017">
    <property type="protein sequence ID" value="MFF0545900.1"/>
    <property type="molecule type" value="Genomic_DNA"/>
</dbReference>
<accession>A0ABW6PTZ3</accession>
<dbReference type="SUPFAM" id="SSF53901">
    <property type="entry name" value="Thiolase-like"/>
    <property type="match status" value="1"/>
</dbReference>
<evidence type="ECO:0000313" key="2">
    <source>
        <dbReference type="Proteomes" id="UP001601444"/>
    </source>
</evidence>
<evidence type="ECO:0008006" key="3">
    <source>
        <dbReference type="Google" id="ProtNLM"/>
    </source>
</evidence>
<dbReference type="PANTHER" id="PTHR34069">
    <property type="entry name" value="3-OXOACYL-[ACYL-CARRIER-PROTEIN] SYNTHASE 3"/>
    <property type="match status" value="1"/>
</dbReference>
<name>A0ABW6PTZ3_9NOCA</name>
<dbReference type="InterPro" id="IPR016039">
    <property type="entry name" value="Thiolase-like"/>
</dbReference>